<dbReference type="PROSITE" id="PS51094">
    <property type="entry name" value="PTS_EIIA_TYPE_2"/>
    <property type="match status" value="1"/>
</dbReference>
<evidence type="ECO:0000313" key="3">
    <source>
        <dbReference type="Proteomes" id="UP000295830"/>
    </source>
</evidence>
<evidence type="ECO:0000313" key="2">
    <source>
        <dbReference type="EMBL" id="TDT43246.1"/>
    </source>
</evidence>
<organism evidence="2 3">
    <name type="scientific">Halospina denitrificans</name>
    <dbReference type="NCBI Taxonomy" id="332522"/>
    <lineage>
        <taxon>Bacteria</taxon>
        <taxon>Pseudomonadati</taxon>
        <taxon>Pseudomonadota</taxon>
        <taxon>Gammaproteobacteria</taxon>
        <taxon>Halospina</taxon>
    </lineage>
</organism>
<dbReference type="InterPro" id="IPR051541">
    <property type="entry name" value="PTS_SugarTrans_NitroReg"/>
</dbReference>
<dbReference type="Pfam" id="PF00359">
    <property type="entry name" value="PTS_EIIA_2"/>
    <property type="match status" value="1"/>
</dbReference>
<reference evidence="2 3" key="1">
    <citation type="submission" date="2019-03" db="EMBL/GenBank/DDBJ databases">
        <title>Genomic Encyclopedia of Type Strains, Phase IV (KMG-IV): sequencing the most valuable type-strain genomes for metagenomic binning, comparative biology and taxonomic classification.</title>
        <authorList>
            <person name="Goeker M."/>
        </authorList>
    </citation>
    <scope>NUCLEOTIDE SEQUENCE [LARGE SCALE GENOMIC DNA]</scope>
    <source>
        <strain evidence="2 3">DSM 15505</strain>
    </source>
</reference>
<dbReference type="InterPro" id="IPR006320">
    <property type="entry name" value="PTS_Nitro_regul"/>
</dbReference>
<dbReference type="GO" id="GO:0009401">
    <property type="term" value="P:phosphoenolpyruvate-dependent sugar phosphotransferase system"/>
    <property type="evidence" value="ECO:0007669"/>
    <property type="project" value="InterPro"/>
</dbReference>
<dbReference type="CDD" id="cd00211">
    <property type="entry name" value="PTS_IIA_fru"/>
    <property type="match status" value="1"/>
</dbReference>
<dbReference type="PANTHER" id="PTHR47738:SF1">
    <property type="entry name" value="NITROGEN REGULATORY PROTEIN"/>
    <property type="match status" value="1"/>
</dbReference>
<dbReference type="RefSeq" id="WP_133735326.1">
    <property type="nucleotide sequence ID" value="NZ_SOAX01000002.1"/>
</dbReference>
<comment type="caution">
    <text evidence="2">The sequence shown here is derived from an EMBL/GenBank/DDBJ whole genome shotgun (WGS) entry which is preliminary data.</text>
</comment>
<gene>
    <name evidence="2" type="ORF">DES49_1060</name>
</gene>
<dbReference type="SUPFAM" id="SSF55804">
    <property type="entry name" value="Phoshotransferase/anion transport protein"/>
    <property type="match status" value="1"/>
</dbReference>
<dbReference type="PROSITE" id="PS00372">
    <property type="entry name" value="PTS_EIIA_TYPE_2_HIS"/>
    <property type="match status" value="1"/>
</dbReference>
<sequence length="159" mass="17683">MPTSTLSIESILAPELTLCGVPGTSKKRILETIAERVARFYPELDENQIFNNLVARERLGSTGIGQGIAIPHCRLEDCKRVVGALLTLSEPINFDAIDNEPVDLLFVLLVPQNATSEHLELLSQLAEKFNDRSLCKKLRQCDDSDDLYNLIVSSEQESQ</sequence>
<dbReference type="NCBIfam" id="TIGR01419">
    <property type="entry name" value="nitro_reg_IIA"/>
    <property type="match status" value="1"/>
</dbReference>
<keyword evidence="3" id="KW-1185">Reference proteome</keyword>
<dbReference type="GO" id="GO:0008982">
    <property type="term" value="F:protein-N(PI)-phosphohistidine-sugar phosphotransferase activity"/>
    <property type="evidence" value="ECO:0007669"/>
    <property type="project" value="InterPro"/>
</dbReference>
<dbReference type="Proteomes" id="UP000295830">
    <property type="component" value="Unassembled WGS sequence"/>
</dbReference>
<dbReference type="InterPro" id="IPR016152">
    <property type="entry name" value="PTrfase/Anion_transptr"/>
</dbReference>
<proteinExistence type="predicted"/>
<feature type="domain" description="PTS EIIA type-2" evidence="1">
    <location>
        <begin position="10"/>
        <end position="154"/>
    </location>
</feature>
<accession>A0A4R7JYT5</accession>
<dbReference type="EMBL" id="SOAX01000002">
    <property type="protein sequence ID" value="TDT43246.1"/>
    <property type="molecule type" value="Genomic_DNA"/>
</dbReference>
<dbReference type="InterPro" id="IPR002178">
    <property type="entry name" value="PTS_EIIA_type-2_dom"/>
</dbReference>
<evidence type="ECO:0000259" key="1">
    <source>
        <dbReference type="PROSITE" id="PS51094"/>
    </source>
</evidence>
<dbReference type="OrthoDB" id="95460at2"/>
<protein>
    <submittedName>
        <fullName evidence="2">Phosphotransferase IIA-like nitrogen-regulatory protein PtsN</fullName>
    </submittedName>
</protein>
<dbReference type="GO" id="GO:0030295">
    <property type="term" value="F:protein kinase activator activity"/>
    <property type="evidence" value="ECO:0007669"/>
    <property type="project" value="TreeGrafter"/>
</dbReference>
<dbReference type="AlphaFoldDB" id="A0A4R7JYT5"/>
<dbReference type="Gene3D" id="3.40.930.10">
    <property type="entry name" value="Mannitol-specific EII, Chain A"/>
    <property type="match status" value="1"/>
</dbReference>
<name>A0A4R7JYT5_9GAMM</name>
<keyword evidence="2" id="KW-0808">Transferase</keyword>
<dbReference type="PANTHER" id="PTHR47738">
    <property type="entry name" value="PTS SYSTEM FRUCTOSE-LIKE EIIA COMPONENT-RELATED"/>
    <property type="match status" value="1"/>
</dbReference>